<organism evidence="2 3">
    <name type="scientific">Prorocentrum cordatum</name>
    <dbReference type="NCBI Taxonomy" id="2364126"/>
    <lineage>
        <taxon>Eukaryota</taxon>
        <taxon>Sar</taxon>
        <taxon>Alveolata</taxon>
        <taxon>Dinophyceae</taxon>
        <taxon>Prorocentrales</taxon>
        <taxon>Prorocentraceae</taxon>
        <taxon>Prorocentrum</taxon>
    </lineage>
</organism>
<accession>A0ABN9QJ00</accession>
<feature type="compositionally biased region" description="Low complexity" evidence="1">
    <location>
        <begin position="164"/>
        <end position="181"/>
    </location>
</feature>
<reference evidence="2" key="1">
    <citation type="submission" date="2023-10" db="EMBL/GenBank/DDBJ databases">
        <authorList>
            <person name="Chen Y."/>
            <person name="Shah S."/>
            <person name="Dougan E. K."/>
            <person name="Thang M."/>
            <person name="Chan C."/>
        </authorList>
    </citation>
    <scope>NUCLEOTIDE SEQUENCE [LARGE SCALE GENOMIC DNA]</scope>
</reference>
<proteinExistence type="predicted"/>
<protein>
    <submittedName>
        <fullName evidence="2">Uncharacterized protein</fullName>
    </submittedName>
</protein>
<feature type="region of interest" description="Disordered" evidence="1">
    <location>
        <begin position="272"/>
        <end position="300"/>
    </location>
</feature>
<feature type="non-terminal residue" evidence="2">
    <location>
        <position position="1"/>
    </location>
</feature>
<feature type="region of interest" description="Disordered" evidence="1">
    <location>
        <begin position="142"/>
        <end position="181"/>
    </location>
</feature>
<sequence length="531" mass="53853">EAGEFQGHAAVAPPGQAQPGAGPEVEAAARSEHQVAEFQQWWDAGHGAGAAAEHAVLGLIDVCQLAQIVSAGAGYHTILTLDRLDALQRRIASDGRAELDPLRRALQARGGAKPQARAVGSLLFREALALFLGLRQGRPGAAPGAALASSPRGPPMGQAGAAVAAGTPPRRGGDGAAAAGATSDAAGAAALDEAWEPPRPFVVCSEELGVRCAPCHQGELLASVPRGTELLATGRHGEFLSVQAFGARGEPRAAFVPLAAGGVQLLVEAPASPERRGTGGGSGARGSPPQGPPAPGPAEVLAADPTARLLALEAKVQAQDAELGALREELACLREGLGAAAALFKGMALSGDRGAAATPADALAQDRRPISILFRGRRHADKPLLSGAPLARTWPSLTAPGPSKGAAASGARAPRTARRAPRRGVESTRSGAAARGGARGGRRGQFPRTRKGEERGEPWNSVHRSGEFGRARWPGGAGAAAPGARRGPLRSAGGEAASRTWPGGAKTARHVAPERRGNRAACPDPFGIFKD</sequence>
<gene>
    <name evidence="2" type="ORF">PCOR1329_LOCUS12384</name>
</gene>
<evidence type="ECO:0000256" key="1">
    <source>
        <dbReference type="SAM" id="MobiDB-lite"/>
    </source>
</evidence>
<feature type="compositionally biased region" description="Low complexity" evidence="1">
    <location>
        <begin position="142"/>
        <end position="151"/>
    </location>
</feature>
<keyword evidence="3" id="KW-1185">Reference proteome</keyword>
<feature type="region of interest" description="Disordered" evidence="1">
    <location>
        <begin position="384"/>
        <end position="531"/>
    </location>
</feature>
<feature type="compositionally biased region" description="Low complexity" evidence="1">
    <location>
        <begin position="471"/>
        <end position="494"/>
    </location>
</feature>
<name>A0ABN9QJ00_9DINO</name>
<evidence type="ECO:0000313" key="3">
    <source>
        <dbReference type="Proteomes" id="UP001189429"/>
    </source>
</evidence>
<dbReference type="EMBL" id="CAUYUJ010003610">
    <property type="protein sequence ID" value="CAK0806010.1"/>
    <property type="molecule type" value="Genomic_DNA"/>
</dbReference>
<dbReference type="Proteomes" id="UP001189429">
    <property type="component" value="Unassembled WGS sequence"/>
</dbReference>
<comment type="caution">
    <text evidence="2">The sequence shown here is derived from an EMBL/GenBank/DDBJ whole genome shotgun (WGS) entry which is preliminary data.</text>
</comment>
<evidence type="ECO:0000313" key="2">
    <source>
        <dbReference type="EMBL" id="CAK0806010.1"/>
    </source>
</evidence>
<feature type="region of interest" description="Disordered" evidence="1">
    <location>
        <begin position="1"/>
        <end position="22"/>
    </location>
</feature>
<feature type="compositionally biased region" description="Low complexity" evidence="1">
    <location>
        <begin position="398"/>
        <end position="414"/>
    </location>
</feature>